<dbReference type="PANTHER" id="PTHR11476">
    <property type="entry name" value="HISTIDYL-TRNA SYNTHETASE"/>
    <property type="match status" value="1"/>
</dbReference>
<evidence type="ECO:0000259" key="11">
    <source>
        <dbReference type="PROSITE" id="PS50862"/>
    </source>
</evidence>
<dbReference type="GO" id="GO:0004821">
    <property type="term" value="F:histidine-tRNA ligase activity"/>
    <property type="evidence" value="ECO:0007669"/>
    <property type="project" value="UniProtKB-UniRule"/>
</dbReference>
<keyword evidence="5 9" id="KW-0067">ATP-binding</keyword>
<dbReference type="RefSeq" id="WP_035129900.1">
    <property type="nucleotide sequence ID" value="NZ_JPMD01000003.1"/>
</dbReference>
<dbReference type="Pfam" id="PF03129">
    <property type="entry name" value="HGTP_anticodon"/>
    <property type="match status" value="1"/>
</dbReference>
<keyword evidence="4 9" id="KW-0547">Nucleotide-binding</keyword>
<dbReference type="Gene3D" id="3.30.930.10">
    <property type="entry name" value="Bira Bifunctional Protein, Domain 2"/>
    <property type="match status" value="1"/>
</dbReference>
<comment type="similarity">
    <text evidence="1 9">Belongs to the class-II aminoacyl-tRNA synthetase family.</text>
</comment>
<dbReference type="GO" id="GO:0016740">
    <property type="term" value="F:transferase activity"/>
    <property type="evidence" value="ECO:0007669"/>
    <property type="project" value="UniProtKB-ARBA"/>
</dbReference>
<dbReference type="STRING" id="318464.IO99_02845"/>
<dbReference type="EMBL" id="JPMD01000003">
    <property type="protein sequence ID" value="KEZ88359.1"/>
    <property type="molecule type" value="Genomic_DNA"/>
</dbReference>
<dbReference type="EC" id="6.1.1.21" evidence="9"/>
<comment type="catalytic activity">
    <reaction evidence="8 9">
        <text>tRNA(His) + L-histidine + ATP = L-histidyl-tRNA(His) + AMP + diphosphate + H(+)</text>
        <dbReference type="Rhea" id="RHEA:17313"/>
        <dbReference type="Rhea" id="RHEA-COMP:9665"/>
        <dbReference type="Rhea" id="RHEA-COMP:9689"/>
        <dbReference type="ChEBI" id="CHEBI:15378"/>
        <dbReference type="ChEBI" id="CHEBI:30616"/>
        <dbReference type="ChEBI" id="CHEBI:33019"/>
        <dbReference type="ChEBI" id="CHEBI:57595"/>
        <dbReference type="ChEBI" id="CHEBI:78442"/>
        <dbReference type="ChEBI" id="CHEBI:78527"/>
        <dbReference type="ChEBI" id="CHEBI:456215"/>
        <dbReference type="EC" id="6.1.1.21"/>
    </reaction>
</comment>
<accession>A0A084JHC5</accession>
<dbReference type="InterPro" id="IPR004516">
    <property type="entry name" value="HisRS/HisZ"/>
</dbReference>
<dbReference type="InterPro" id="IPR045864">
    <property type="entry name" value="aa-tRNA-synth_II/BPL/LPL"/>
</dbReference>
<dbReference type="GO" id="GO:0006427">
    <property type="term" value="P:histidyl-tRNA aminoacylation"/>
    <property type="evidence" value="ECO:0007669"/>
    <property type="project" value="UniProtKB-UniRule"/>
</dbReference>
<dbReference type="NCBIfam" id="TIGR00442">
    <property type="entry name" value="hisS"/>
    <property type="match status" value="1"/>
</dbReference>
<keyword evidence="7 9" id="KW-0030">Aminoacyl-tRNA synthetase</keyword>
<evidence type="ECO:0000256" key="4">
    <source>
        <dbReference type="ARBA" id="ARBA00022741"/>
    </source>
</evidence>
<evidence type="ECO:0000256" key="8">
    <source>
        <dbReference type="ARBA" id="ARBA00047639"/>
    </source>
</evidence>
<sequence>MSTKITKPSILPGFMELTPREQVAFNNVYDVIRRNYESFGFLPIDTPIIEKSEVLLAKTGGDTEKQIYTLTKGSTEMALRFDLTVPLARYVAQHMEEIAFPFKRYQIGKVYRGERNQRGRFREFYQCDVDVIGNGALSIVNDAQIPSTIYKIFKELGFDNFKIRINNRKILDGFLRSLNIDNYIEVLRVVDKIEKIGEAKVREELEEYIITSEGIDEVIKFITIEGSNEEKIQFLKNSSVTNERFLEGVEELETVNKYIKAFGIPDKNYVIDFKITRGLDYYTGTVYETFLDDYPEFGSVCSGGRYDDLAQFYTDKKLPGVGISIGLTRLFWSFMESNIIDLDSNSLIDVLVIPMDEDFDYGIEVCNQLRQSEIKVDIYLEGGKFAKKMKYANKLAIPYVIIIGEDEKTSNKILLKNMENGEQQLVSTKECISILNSR</sequence>
<dbReference type="SUPFAM" id="SSF52954">
    <property type="entry name" value="Class II aaRS ABD-related"/>
    <property type="match status" value="1"/>
</dbReference>
<evidence type="ECO:0000256" key="9">
    <source>
        <dbReference type="HAMAP-Rule" id="MF_00127"/>
    </source>
</evidence>
<dbReference type="InterPro" id="IPR015807">
    <property type="entry name" value="His-tRNA-ligase"/>
</dbReference>
<evidence type="ECO:0000313" key="12">
    <source>
        <dbReference type="EMBL" id="KEZ88359.1"/>
    </source>
</evidence>
<feature type="domain" description="Aminoacyl-transfer RNA synthetases class-II family profile" evidence="11">
    <location>
        <begin position="26"/>
        <end position="354"/>
    </location>
</feature>
<dbReference type="PROSITE" id="PS50862">
    <property type="entry name" value="AA_TRNA_LIGASE_II"/>
    <property type="match status" value="1"/>
</dbReference>
<dbReference type="HAMAP" id="MF_00127">
    <property type="entry name" value="His_tRNA_synth"/>
    <property type="match status" value="1"/>
</dbReference>
<name>A0A084JHC5_9CLOT</name>
<feature type="binding site" evidence="10">
    <location>
        <position position="112"/>
    </location>
    <ligand>
        <name>L-histidine</name>
        <dbReference type="ChEBI" id="CHEBI:57595"/>
    </ligand>
</feature>
<evidence type="ECO:0000256" key="10">
    <source>
        <dbReference type="PIRSR" id="PIRSR001549-1"/>
    </source>
</evidence>
<evidence type="ECO:0000256" key="5">
    <source>
        <dbReference type="ARBA" id="ARBA00022840"/>
    </source>
</evidence>
<evidence type="ECO:0000256" key="7">
    <source>
        <dbReference type="ARBA" id="ARBA00023146"/>
    </source>
</evidence>
<protein>
    <recommendedName>
        <fullName evidence="9">Histidine--tRNA ligase</fullName>
        <ecNumber evidence="9">6.1.1.21</ecNumber>
    </recommendedName>
    <alternativeName>
        <fullName evidence="9">Histidyl-tRNA synthetase</fullName>
        <shortName evidence="9">HisRS</shortName>
    </alternativeName>
</protein>
<dbReference type="GO" id="GO:0005737">
    <property type="term" value="C:cytoplasm"/>
    <property type="evidence" value="ECO:0007669"/>
    <property type="project" value="UniProtKB-SubCell"/>
</dbReference>
<dbReference type="CDD" id="cd00859">
    <property type="entry name" value="HisRS_anticodon"/>
    <property type="match status" value="1"/>
</dbReference>
<dbReference type="Gene3D" id="3.40.50.800">
    <property type="entry name" value="Anticodon-binding domain"/>
    <property type="match status" value="1"/>
</dbReference>
<dbReference type="CDD" id="cd00773">
    <property type="entry name" value="HisRS-like_core"/>
    <property type="match status" value="1"/>
</dbReference>
<dbReference type="PANTHER" id="PTHR11476:SF7">
    <property type="entry name" value="HISTIDINE--TRNA LIGASE"/>
    <property type="match status" value="1"/>
</dbReference>
<keyword evidence="13" id="KW-1185">Reference proteome</keyword>
<comment type="caution">
    <text evidence="12">The sequence shown here is derived from an EMBL/GenBank/DDBJ whole genome shotgun (WGS) entry which is preliminary data.</text>
</comment>
<evidence type="ECO:0000256" key="2">
    <source>
        <dbReference type="ARBA" id="ARBA00022490"/>
    </source>
</evidence>
<keyword evidence="3 9" id="KW-0436">Ligase</keyword>
<evidence type="ECO:0000256" key="3">
    <source>
        <dbReference type="ARBA" id="ARBA00022598"/>
    </source>
</evidence>
<evidence type="ECO:0000313" key="13">
    <source>
        <dbReference type="Proteomes" id="UP000028542"/>
    </source>
</evidence>
<proteinExistence type="inferred from homology"/>
<organism evidence="12 13">
    <name type="scientific">Clostridium sulfidigenes</name>
    <dbReference type="NCBI Taxonomy" id="318464"/>
    <lineage>
        <taxon>Bacteria</taxon>
        <taxon>Bacillati</taxon>
        <taxon>Bacillota</taxon>
        <taxon>Clostridia</taxon>
        <taxon>Eubacteriales</taxon>
        <taxon>Clostridiaceae</taxon>
        <taxon>Clostridium</taxon>
    </lineage>
</organism>
<feature type="binding site" evidence="10">
    <location>
        <position position="130"/>
    </location>
    <ligand>
        <name>L-histidine</name>
        <dbReference type="ChEBI" id="CHEBI:57595"/>
    </ligand>
</feature>
<dbReference type="SUPFAM" id="SSF55681">
    <property type="entry name" value="Class II aaRS and biotin synthetases"/>
    <property type="match status" value="1"/>
</dbReference>
<evidence type="ECO:0000256" key="6">
    <source>
        <dbReference type="ARBA" id="ARBA00022917"/>
    </source>
</evidence>
<keyword evidence="2 9" id="KW-0963">Cytoplasm</keyword>
<evidence type="ECO:0000256" key="1">
    <source>
        <dbReference type="ARBA" id="ARBA00008226"/>
    </source>
</evidence>
<dbReference type="InterPro" id="IPR041715">
    <property type="entry name" value="HisRS-like_core"/>
</dbReference>
<comment type="subcellular location">
    <subcellularLocation>
        <location evidence="9">Cytoplasm</location>
    </subcellularLocation>
</comment>
<dbReference type="Proteomes" id="UP000028542">
    <property type="component" value="Unassembled WGS sequence"/>
</dbReference>
<reference evidence="12 13" key="1">
    <citation type="submission" date="2014-07" db="EMBL/GenBank/DDBJ databases">
        <title>Draft genome of Clostridium sulfidigenes 113A isolated from sediments associated with methane hydrate from Krishna Godavari basin.</title>
        <authorList>
            <person name="Honkalas V.S."/>
            <person name="Dabir A.P."/>
            <person name="Arora P."/>
            <person name="Dhakephalkar P.K."/>
        </authorList>
    </citation>
    <scope>NUCLEOTIDE SEQUENCE [LARGE SCALE GENOMIC DNA]</scope>
    <source>
        <strain evidence="12 13">113A</strain>
    </source>
</reference>
<dbReference type="InterPro" id="IPR004154">
    <property type="entry name" value="Anticodon-bd"/>
</dbReference>
<dbReference type="InterPro" id="IPR006195">
    <property type="entry name" value="aa-tRNA-synth_II"/>
</dbReference>
<feature type="binding site" evidence="10">
    <location>
        <begin position="82"/>
        <end position="84"/>
    </location>
    <ligand>
        <name>L-histidine</name>
        <dbReference type="ChEBI" id="CHEBI:57595"/>
    </ligand>
</feature>
<feature type="binding site" evidence="10">
    <location>
        <position position="277"/>
    </location>
    <ligand>
        <name>L-histidine</name>
        <dbReference type="ChEBI" id="CHEBI:57595"/>
    </ligand>
</feature>
<dbReference type="eggNOG" id="COG0124">
    <property type="taxonomic scope" value="Bacteria"/>
</dbReference>
<feature type="binding site" evidence="10">
    <location>
        <position position="126"/>
    </location>
    <ligand>
        <name>L-histidine</name>
        <dbReference type="ChEBI" id="CHEBI:57595"/>
    </ligand>
</feature>
<feature type="binding site" evidence="10">
    <location>
        <begin position="281"/>
        <end position="282"/>
    </location>
    <ligand>
        <name>L-histidine</name>
        <dbReference type="ChEBI" id="CHEBI:57595"/>
    </ligand>
</feature>
<dbReference type="AlphaFoldDB" id="A0A084JHC5"/>
<comment type="subunit">
    <text evidence="9">Homodimer.</text>
</comment>
<keyword evidence="6 9" id="KW-0648">Protein biosynthesis</keyword>
<dbReference type="Pfam" id="PF13393">
    <property type="entry name" value="tRNA-synt_His"/>
    <property type="match status" value="1"/>
</dbReference>
<dbReference type="InterPro" id="IPR033656">
    <property type="entry name" value="HisRS_anticodon"/>
</dbReference>
<dbReference type="InterPro" id="IPR036621">
    <property type="entry name" value="Anticodon-bd_dom_sf"/>
</dbReference>
<dbReference type="PIRSF" id="PIRSF001549">
    <property type="entry name" value="His-tRNA_synth"/>
    <property type="match status" value="1"/>
</dbReference>
<dbReference type="GO" id="GO:0140096">
    <property type="term" value="F:catalytic activity, acting on a protein"/>
    <property type="evidence" value="ECO:0007669"/>
    <property type="project" value="UniProtKB-ARBA"/>
</dbReference>
<dbReference type="GO" id="GO:0005524">
    <property type="term" value="F:ATP binding"/>
    <property type="evidence" value="ECO:0007669"/>
    <property type="project" value="UniProtKB-UniRule"/>
</dbReference>
<gene>
    <name evidence="9" type="primary">hisS</name>
    <name evidence="12" type="ORF">IO99_02845</name>
</gene>